<accession>A0A2P7AM36</accession>
<name>A0A2P7AM36_9HYPH</name>
<gene>
    <name evidence="1" type="ORF">CU103_30840</name>
</gene>
<comment type="caution">
    <text evidence="1">The sequence shown here is derived from an EMBL/GenBank/DDBJ whole genome shotgun (WGS) entry which is preliminary data.</text>
</comment>
<evidence type="ECO:0000313" key="2">
    <source>
        <dbReference type="Proteomes" id="UP000241764"/>
    </source>
</evidence>
<proteinExistence type="predicted"/>
<dbReference type="AlphaFoldDB" id="A0A2P7AM36"/>
<evidence type="ECO:0000313" key="1">
    <source>
        <dbReference type="EMBL" id="PSH55271.1"/>
    </source>
</evidence>
<organism evidence="1 2">
    <name type="scientific">Phyllobacterium sophorae</name>
    <dbReference type="NCBI Taxonomy" id="1520277"/>
    <lineage>
        <taxon>Bacteria</taxon>
        <taxon>Pseudomonadati</taxon>
        <taxon>Pseudomonadota</taxon>
        <taxon>Alphaproteobacteria</taxon>
        <taxon>Hyphomicrobiales</taxon>
        <taxon>Phyllobacteriaceae</taxon>
        <taxon>Phyllobacterium</taxon>
    </lineage>
</organism>
<keyword evidence="2" id="KW-1185">Reference proteome</keyword>
<protein>
    <submittedName>
        <fullName evidence="1">Uncharacterized protein</fullName>
    </submittedName>
</protein>
<sequence length="73" mass="8554">MDKRSVENADNKKMHGATAYQTPEIQGKRVFGRPQTRTVTSIDCERQYLNGRYLNVKLLVWRDEAKWQLGAVW</sequence>
<dbReference type="EMBL" id="PGGM01000032">
    <property type="protein sequence ID" value="PSH55271.1"/>
    <property type="molecule type" value="Genomic_DNA"/>
</dbReference>
<reference evidence="2" key="1">
    <citation type="submission" date="2017-11" db="EMBL/GenBank/DDBJ databases">
        <authorList>
            <person name="Kuznetsova I."/>
            <person name="Sazanova A."/>
            <person name="Chirak E."/>
            <person name="Safronova V."/>
            <person name="Willems A."/>
        </authorList>
    </citation>
    <scope>NUCLEOTIDE SEQUENCE [LARGE SCALE GENOMIC DNA]</scope>
    <source>
        <strain evidence="2">CCBAU 03422</strain>
    </source>
</reference>
<dbReference type="Proteomes" id="UP000241764">
    <property type="component" value="Unassembled WGS sequence"/>
</dbReference>